<dbReference type="Pfam" id="PF14226">
    <property type="entry name" value="DIOX_N"/>
    <property type="match status" value="1"/>
</dbReference>
<sequence>MASLQHNHESLQELAKELKLVVPDRYVQEQQESTFVSEGSLPLPSIPLIDLKDLINMQESDIEQWKNLRSICHEWGIFQLVNHGVDKLLVEKLKKEVVEFYKLPMEEKLRYKLKAGEYEGYGQTVVNTQDQKVDWADRFYMITNPLHRRKSHLLPQLPPTLRDTMEKYLEELQKLAMTLFNLIGQAVDIDQKEMTDVFEDGLQSVRMTYYPPCPEPDRVVGLTPHSDGTGLTILLQINDVGGLQVKKDGVWIPVNFLPDSFIVNVGDVLEVRPTQHQ</sequence>
<dbReference type="SUPFAM" id="SSF51197">
    <property type="entry name" value="Clavaminate synthase-like"/>
    <property type="match status" value="1"/>
</dbReference>
<dbReference type="Pfam" id="PF03171">
    <property type="entry name" value="2OG-FeII_Oxy"/>
    <property type="match status" value="1"/>
</dbReference>
<dbReference type="EC" id="1.14.11.32" evidence="6"/>
<proteinExistence type="inferred from homology"/>
<comment type="caution">
    <text evidence="6">The sequence shown here is derived from an EMBL/GenBank/DDBJ whole genome shotgun (WGS) entry which is preliminary data.</text>
</comment>
<evidence type="ECO:0000256" key="1">
    <source>
        <dbReference type="ARBA" id="ARBA00008056"/>
    </source>
</evidence>
<keyword evidence="7" id="KW-1185">Reference proteome</keyword>
<dbReference type="AlphaFoldDB" id="A0A9K3NSD5"/>
<dbReference type="InterPro" id="IPR027443">
    <property type="entry name" value="IPNS-like_sf"/>
</dbReference>
<dbReference type="PANTHER" id="PTHR47991">
    <property type="entry name" value="OXOGLUTARATE/IRON-DEPENDENT DIOXYGENASE"/>
    <property type="match status" value="1"/>
</dbReference>
<dbReference type="InterPro" id="IPR050295">
    <property type="entry name" value="Plant_2OG-oxidoreductases"/>
</dbReference>
<evidence type="ECO:0000256" key="2">
    <source>
        <dbReference type="ARBA" id="ARBA00022723"/>
    </source>
</evidence>
<evidence type="ECO:0000256" key="3">
    <source>
        <dbReference type="ARBA" id="ARBA00023004"/>
    </source>
</evidence>
<protein>
    <submittedName>
        <fullName evidence="6">Codeine 3-O-demethylase</fullName>
        <ecNumber evidence="6">1.14.11.32</ecNumber>
    </submittedName>
</protein>
<organism evidence="6 7">
    <name type="scientific">Helianthus annuus</name>
    <name type="common">Common sunflower</name>
    <dbReference type="NCBI Taxonomy" id="4232"/>
    <lineage>
        <taxon>Eukaryota</taxon>
        <taxon>Viridiplantae</taxon>
        <taxon>Streptophyta</taxon>
        <taxon>Embryophyta</taxon>
        <taxon>Tracheophyta</taxon>
        <taxon>Spermatophyta</taxon>
        <taxon>Magnoliopsida</taxon>
        <taxon>eudicotyledons</taxon>
        <taxon>Gunneridae</taxon>
        <taxon>Pentapetalae</taxon>
        <taxon>asterids</taxon>
        <taxon>campanulids</taxon>
        <taxon>Asterales</taxon>
        <taxon>Asteraceae</taxon>
        <taxon>Asteroideae</taxon>
        <taxon>Heliantheae alliance</taxon>
        <taxon>Heliantheae</taxon>
        <taxon>Helianthus</taxon>
    </lineage>
</organism>
<dbReference type="PROSITE" id="PS51471">
    <property type="entry name" value="FE2OG_OXY"/>
    <property type="match status" value="1"/>
</dbReference>
<accession>A0A9K3NSD5</accession>
<dbReference type="Gene3D" id="2.60.120.330">
    <property type="entry name" value="B-lactam Antibiotic, Isopenicillin N Synthase, Chain"/>
    <property type="match status" value="1"/>
</dbReference>
<reference evidence="6" key="1">
    <citation type="journal article" date="2017" name="Nature">
        <title>The sunflower genome provides insights into oil metabolism, flowering and Asterid evolution.</title>
        <authorList>
            <person name="Badouin H."/>
            <person name="Gouzy J."/>
            <person name="Grassa C.J."/>
            <person name="Murat F."/>
            <person name="Staton S.E."/>
            <person name="Cottret L."/>
            <person name="Lelandais-Briere C."/>
            <person name="Owens G.L."/>
            <person name="Carrere S."/>
            <person name="Mayjonade B."/>
            <person name="Legrand L."/>
            <person name="Gill N."/>
            <person name="Kane N.C."/>
            <person name="Bowers J.E."/>
            <person name="Hubner S."/>
            <person name="Bellec A."/>
            <person name="Berard A."/>
            <person name="Berges H."/>
            <person name="Blanchet N."/>
            <person name="Boniface M.C."/>
            <person name="Brunel D."/>
            <person name="Catrice O."/>
            <person name="Chaidir N."/>
            <person name="Claudel C."/>
            <person name="Donnadieu C."/>
            <person name="Faraut T."/>
            <person name="Fievet G."/>
            <person name="Helmstetter N."/>
            <person name="King M."/>
            <person name="Knapp S.J."/>
            <person name="Lai Z."/>
            <person name="Le Paslier M.C."/>
            <person name="Lippi Y."/>
            <person name="Lorenzon L."/>
            <person name="Mandel J.R."/>
            <person name="Marage G."/>
            <person name="Marchand G."/>
            <person name="Marquand E."/>
            <person name="Bret-Mestries E."/>
            <person name="Morien E."/>
            <person name="Nambeesan S."/>
            <person name="Nguyen T."/>
            <person name="Pegot-Espagnet P."/>
            <person name="Pouilly N."/>
            <person name="Raftis F."/>
            <person name="Sallet E."/>
            <person name="Schiex T."/>
            <person name="Thomas J."/>
            <person name="Vandecasteele C."/>
            <person name="Vares D."/>
            <person name="Vear F."/>
            <person name="Vautrin S."/>
            <person name="Crespi M."/>
            <person name="Mangin B."/>
            <person name="Burke J.M."/>
            <person name="Salse J."/>
            <person name="Munos S."/>
            <person name="Vincourt P."/>
            <person name="Rieseberg L.H."/>
            <person name="Langlade N.B."/>
        </authorList>
    </citation>
    <scope>NUCLEOTIDE SEQUENCE</scope>
    <source>
        <tissue evidence="6">Leaves</tissue>
    </source>
</reference>
<dbReference type="Gramene" id="mRNA:HanXRQr2_Chr04g0173701">
    <property type="protein sequence ID" value="mRNA:HanXRQr2_Chr04g0173701"/>
    <property type="gene ID" value="HanXRQr2_Chr04g0173701"/>
</dbReference>
<dbReference type="GO" id="GO:0102805">
    <property type="term" value="F:codeine O-demethylase activity"/>
    <property type="evidence" value="ECO:0007669"/>
    <property type="project" value="UniProtKB-EC"/>
</dbReference>
<name>A0A9K3NSD5_HELAN</name>
<keyword evidence="3 4" id="KW-0408">Iron</keyword>
<evidence type="ECO:0000256" key="4">
    <source>
        <dbReference type="RuleBase" id="RU003682"/>
    </source>
</evidence>
<evidence type="ECO:0000313" key="6">
    <source>
        <dbReference type="EMBL" id="KAF5810786.1"/>
    </source>
</evidence>
<evidence type="ECO:0000259" key="5">
    <source>
        <dbReference type="PROSITE" id="PS51471"/>
    </source>
</evidence>
<comment type="similarity">
    <text evidence="1 4">Belongs to the iron/ascorbate-dependent oxidoreductase family.</text>
</comment>
<feature type="domain" description="Fe2OG dioxygenase" evidence="5">
    <location>
        <begin position="201"/>
        <end position="277"/>
    </location>
</feature>
<reference evidence="6" key="2">
    <citation type="submission" date="2020-06" db="EMBL/GenBank/DDBJ databases">
        <title>Helianthus annuus Genome sequencing and assembly Release 2.</title>
        <authorList>
            <person name="Gouzy J."/>
            <person name="Langlade N."/>
            <person name="Munos S."/>
        </authorList>
    </citation>
    <scope>NUCLEOTIDE SEQUENCE</scope>
    <source>
        <tissue evidence="6">Leaves</tissue>
    </source>
</reference>
<dbReference type="InterPro" id="IPR044861">
    <property type="entry name" value="IPNS-like_FE2OG_OXY"/>
</dbReference>
<dbReference type="Proteomes" id="UP000215914">
    <property type="component" value="Unassembled WGS sequence"/>
</dbReference>
<evidence type="ECO:0000313" key="7">
    <source>
        <dbReference type="Proteomes" id="UP000215914"/>
    </source>
</evidence>
<keyword evidence="2 4" id="KW-0479">Metal-binding</keyword>
<dbReference type="EMBL" id="MNCJ02000319">
    <property type="protein sequence ID" value="KAF5810786.1"/>
    <property type="molecule type" value="Genomic_DNA"/>
</dbReference>
<keyword evidence="4 6" id="KW-0560">Oxidoreductase</keyword>
<dbReference type="GO" id="GO:0046872">
    <property type="term" value="F:metal ion binding"/>
    <property type="evidence" value="ECO:0007669"/>
    <property type="project" value="UniProtKB-KW"/>
</dbReference>
<dbReference type="InterPro" id="IPR026992">
    <property type="entry name" value="DIOX_N"/>
</dbReference>
<gene>
    <name evidence="6" type="ORF">HanXRQr2_Chr04g0173701</name>
</gene>
<dbReference type="FunFam" id="2.60.120.330:FF:000079">
    <property type="entry name" value="Protein SRG1"/>
    <property type="match status" value="1"/>
</dbReference>
<dbReference type="InterPro" id="IPR005123">
    <property type="entry name" value="Oxoglu/Fe-dep_dioxygenase_dom"/>
</dbReference>